<dbReference type="AlphaFoldDB" id="A0A6F9DN71"/>
<evidence type="ECO:0000256" key="2">
    <source>
        <dbReference type="ARBA" id="ARBA00007649"/>
    </source>
</evidence>
<comment type="subunit">
    <text evidence="6">Ceramide-sensitive subunit of the serine palmitoyltransferase (SPT) complex, which is also composed of SPTLC1, SPTLC2/3 and SPTSSA/B.</text>
</comment>
<evidence type="ECO:0000256" key="6">
    <source>
        <dbReference type="ARBA" id="ARBA00038646"/>
    </source>
</evidence>
<organism evidence="9">
    <name type="scientific">Phallusia mammillata</name>
    <dbReference type="NCBI Taxonomy" id="59560"/>
    <lineage>
        <taxon>Eukaryota</taxon>
        <taxon>Metazoa</taxon>
        <taxon>Chordata</taxon>
        <taxon>Tunicata</taxon>
        <taxon>Ascidiacea</taxon>
        <taxon>Phlebobranchia</taxon>
        <taxon>Ascidiidae</taxon>
        <taxon>Phallusia</taxon>
    </lineage>
</organism>
<proteinExistence type="evidence at transcript level"/>
<gene>
    <name evidence="9" type="primary">Ormdl2</name>
</gene>
<dbReference type="EMBL" id="LR788717">
    <property type="protein sequence ID" value="CAB3264579.1"/>
    <property type="molecule type" value="mRNA"/>
</dbReference>
<sequence length="153" mass="17423">MHAGTANQVANPNTVVWNSPGIWATYVILTGVMHLVLLSMPWFSTSVAWTLTNVVHGISMYLFLHTIKGTPFETSDQGKYRYSTHWEQMDSGTQFTAARKFFMTTPIVLYILASFYSKYEFTHFVVNTVILLLSLLPKLPQLHGVRLFGINKY</sequence>
<evidence type="ECO:0000256" key="5">
    <source>
        <dbReference type="ARBA" id="ARBA00023136"/>
    </source>
</evidence>
<comment type="similarity">
    <text evidence="2">Belongs to the ORM family.</text>
</comment>
<dbReference type="GO" id="GO:2000303">
    <property type="term" value="P:regulation of ceramide biosynthetic process"/>
    <property type="evidence" value="ECO:0007669"/>
    <property type="project" value="UniProtKB-ARBA"/>
</dbReference>
<feature type="transmembrane region" description="Helical" evidence="8">
    <location>
        <begin position="46"/>
        <end position="64"/>
    </location>
</feature>
<comment type="subcellular location">
    <subcellularLocation>
        <location evidence="1">Membrane</location>
        <topology evidence="1">Multi-pass membrane protein</topology>
    </subcellularLocation>
</comment>
<evidence type="ECO:0000256" key="4">
    <source>
        <dbReference type="ARBA" id="ARBA00022989"/>
    </source>
</evidence>
<dbReference type="PIRSF" id="PIRSF018147">
    <property type="entry name" value="ORMDL"/>
    <property type="match status" value="1"/>
</dbReference>
<dbReference type="GO" id="GO:0005789">
    <property type="term" value="C:endoplasmic reticulum membrane"/>
    <property type="evidence" value="ECO:0007669"/>
    <property type="project" value="InterPro"/>
</dbReference>
<keyword evidence="3 8" id="KW-0812">Transmembrane</keyword>
<accession>A0A6F9DN71</accession>
<dbReference type="PANTHER" id="PTHR12665">
    <property type="entry name" value="ORMDL PROTEINS"/>
    <property type="match status" value="1"/>
</dbReference>
<evidence type="ECO:0000256" key="7">
    <source>
        <dbReference type="ARBA" id="ARBA00045896"/>
    </source>
</evidence>
<evidence type="ECO:0000256" key="3">
    <source>
        <dbReference type="ARBA" id="ARBA00022692"/>
    </source>
</evidence>
<name>A0A6F9DN71_9ASCI</name>
<comment type="function">
    <text evidence="7">Plays an essential role in the homeostatic regulation of sphingolipid de novo biosynthesis by modulating the activity of the serine palmitoyltransferase (SPT) in response to ceramide levels. When complexed to SPT, the binding of ceramides to its N-terminus stabilizes a conformation that block SPT substrate entry, hence preventing SPT catalytic activity. Through this mechanism, maintains ceramide levels at sufficient concentrations for the production of complex sphingolipids, but which prevents the accumulation of ceramides to levels that trigger apoptosis.</text>
</comment>
<keyword evidence="4 8" id="KW-1133">Transmembrane helix</keyword>
<evidence type="ECO:0000256" key="8">
    <source>
        <dbReference type="SAM" id="Phobius"/>
    </source>
</evidence>
<feature type="transmembrane region" description="Helical" evidence="8">
    <location>
        <begin position="97"/>
        <end position="115"/>
    </location>
</feature>
<dbReference type="InterPro" id="IPR007203">
    <property type="entry name" value="ORMDL"/>
</dbReference>
<evidence type="ECO:0000256" key="1">
    <source>
        <dbReference type="ARBA" id="ARBA00004141"/>
    </source>
</evidence>
<keyword evidence="5 8" id="KW-0472">Membrane</keyword>
<dbReference type="Pfam" id="PF04061">
    <property type="entry name" value="ORMDL"/>
    <property type="match status" value="1"/>
</dbReference>
<protein>
    <submittedName>
        <fullName evidence="9">ORM1-like protein 2</fullName>
    </submittedName>
</protein>
<reference evidence="9" key="1">
    <citation type="submission" date="2020-04" db="EMBL/GenBank/DDBJ databases">
        <authorList>
            <person name="Neveu A P."/>
        </authorList>
    </citation>
    <scope>NUCLEOTIDE SEQUENCE</scope>
    <source>
        <tissue evidence="9">Whole embryo</tissue>
    </source>
</reference>
<evidence type="ECO:0000313" key="9">
    <source>
        <dbReference type="EMBL" id="CAB3264579.1"/>
    </source>
</evidence>
<feature type="transmembrane region" description="Helical" evidence="8">
    <location>
        <begin position="21"/>
        <end position="40"/>
    </location>
</feature>